<dbReference type="Pfam" id="PF02515">
    <property type="entry name" value="CoA_transf_3"/>
    <property type="match status" value="1"/>
</dbReference>
<dbReference type="EMBL" id="BAAAKK010000004">
    <property type="protein sequence ID" value="GAA1422542.1"/>
    <property type="molecule type" value="Genomic_DNA"/>
</dbReference>
<dbReference type="SUPFAM" id="SSF89796">
    <property type="entry name" value="CoA-transferase family III (CaiB/BaiF)"/>
    <property type="match status" value="1"/>
</dbReference>
<dbReference type="Gene3D" id="3.40.50.10540">
    <property type="entry name" value="Crotonobetainyl-coa:carnitine coa-transferase, domain 1"/>
    <property type="match status" value="1"/>
</dbReference>
<dbReference type="PANTHER" id="PTHR48207:SF3">
    <property type="entry name" value="SUCCINATE--HYDROXYMETHYLGLUTARATE COA-TRANSFERASE"/>
    <property type="match status" value="1"/>
</dbReference>
<name>A0ABN1YTX1_9MICO</name>
<evidence type="ECO:0000313" key="3">
    <source>
        <dbReference type="Proteomes" id="UP001501266"/>
    </source>
</evidence>
<dbReference type="InterPro" id="IPR023606">
    <property type="entry name" value="CoA-Trfase_III_dom_1_sf"/>
</dbReference>
<sequence>MTPRPLAGRRIVDLSQYIAGPACAQVLADFGADVIKVEPLAGDPSRSLGDTGLGSVYFRQYNTGKRSIRLDLAGEEGRAALAVLLADADAVVMNFAARTRRKLGLDWERLHRDHPELVVVCITAYGIDDDRTALDSVVQAQSGFAMLNADEHGEPRISGGYPTDVFSGLYGGLSAAMALLDPARSGGVLIDVPMIEVAMTALAGTAVLAAAGGAAPAPGRGNRDLATAPSTVFDCEDGRVYIYAGLDKHWELLRHAVGGPAATAAERLADPERFEAAVQSWTARRSVDEVLEETARLGIAAAPVARVEDALAALQRVRPGAVVRSDDRGIPVPQFPVTFSGERIARTDAPAEETP</sequence>
<dbReference type="InterPro" id="IPR044855">
    <property type="entry name" value="CoA-Trfase_III_dom3_sf"/>
</dbReference>
<dbReference type="Proteomes" id="UP001501266">
    <property type="component" value="Unassembled WGS sequence"/>
</dbReference>
<dbReference type="GO" id="GO:0016740">
    <property type="term" value="F:transferase activity"/>
    <property type="evidence" value="ECO:0007669"/>
    <property type="project" value="UniProtKB-KW"/>
</dbReference>
<dbReference type="PANTHER" id="PTHR48207">
    <property type="entry name" value="SUCCINATE--HYDROXYMETHYLGLUTARATE COA-TRANSFERASE"/>
    <property type="match status" value="1"/>
</dbReference>
<keyword evidence="1 2" id="KW-0808">Transferase</keyword>
<evidence type="ECO:0000313" key="2">
    <source>
        <dbReference type="EMBL" id="GAA1422542.1"/>
    </source>
</evidence>
<accession>A0ABN1YTX1</accession>
<gene>
    <name evidence="2" type="ORF">GCM10009640_15440</name>
</gene>
<keyword evidence="3" id="KW-1185">Reference proteome</keyword>
<dbReference type="InterPro" id="IPR050483">
    <property type="entry name" value="CoA-transferase_III_domain"/>
</dbReference>
<evidence type="ECO:0000256" key="1">
    <source>
        <dbReference type="ARBA" id="ARBA00022679"/>
    </source>
</evidence>
<dbReference type="InterPro" id="IPR003673">
    <property type="entry name" value="CoA-Trfase_fam_III"/>
</dbReference>
<dbReference type="Gene3D" id="3.30.1540.10">
    <property type="entry name" value="formyl-coa transferase, domain 3"/>
    <property type="match status" value="1"/>
</dbReference>
<organism evidence="2 3">
    <name type="scientific">Agrococcus citreus</name>
    <dbReference type="NCBI Taxonomy" id="84643"/>
    <lineage>
        <taxon>Bacteria</taxon>
        <taxon>Bacillati</taxon>
        <taxon>Actinomycetota</taxon>
        <taxon>Actinomycetes</taxon>
        <taxon>Micrococcales</taxon>
        <taxon>Microbacteriaceae</taxon>
        <taxon>Agrococcus</taxon>
    </lineage>
</organism>
<comment type="caution">
    <text evidence="2">The sequence shown here is derived from an EMBL/GenBank/DDBJ whole genome shotgun (WGS) entry which is preliminary data.</text>
</comment>
<dbReference type="RefSeq" id="WP_343919096.1">
    <property type="nucleotide sequence ID" value="NZ_BAAAKK010000004.1"/>
</dbReference>
<reference evidence="2 3" key="1">
    <citation type="journal article" date="2019" name="Int. J. Syst. Evol. Microbiol.">
        <title>The Global Catalogue of Microorganisms (GCM) 10K type strain sequencing project: providing services to taxonomists for standard genome sequencing and annotation.</title>
        <authorList>
            <consortium name="The Broad Institute Genomics Platform"/>
            <consortium name="The Broad Institute Genome Sequencing Center for Infectious Disease"/>
            <person name="Wu L."/>
            <person name="Ma J."/>
        </authorList>
    </citation>
    <scope>NUCLEOTIDE SEQUENCE [LARGE SCALE GENOMIC DNA]</scope>
    <source>
        <strain evidence="2 3">JCM 12398</strain>
    </source>
</reference>
<protein>
    <submittedName>
        <fullName evidence="2">CoA transferase</fullName>
    </submittedName>
</protein>
<proteinExistence type="predicted"/>